<keyword evidence="1" id="KW-0040">ANK repeat</keyword>
<dbReference type="Pfam" id="PF13637">
    <property type="entry name" value="Ank_4"/>
    <property type="match status" value="1"/>
</dbReference>
<feature type="compositionally biased region" description="Basic and acidic residues" evidence="2">
    <location>
        <begin position="418"/>
        <end position="428"/>
    </location>
</feature>
<dbReference type="GeneTree" id="ENSGT00940000163982"/>
<feature type="region of interest" description="Disordered" evidence="2">
    <location>
        <begin position="365"/>
        <end position="428"/>
    </location>
</feature>
<evidence type="ECO:0000313" key="3">
    <source>
        <dbReference type="Ensembl" id="ENSEBUP00000010358.1"/>
    </source>
</evidence>
<dbReference type="PROSITE" id="PS50297">
    <property type="entry name" value="ANK_REP_REGION"/>
    <property type="match status" value="4"/>
</dbReference>
<feature type="repeat" description="ANK" evidence="1">
    <location>
        <begin position="199"/>
        <end position="231"/>
    </location>
</feature>
<dbReference type="PRINTS" id="PR01415">
    <property type="entry name" value="ANKYRIN"/>
</dbReference>
<sequence>MKKLFGIVKKKKGLAPDGLESGSLEPGSSEVKEKGLGKLHKAASTGDLARLRRLTMKYDVNLLDKDHRTPLHMACVSGRADIVAFLMGIKSIDLNARDSNNQSALFKAVQCQQEACAFMLLEHGADANMADDNGNTALHLTALIPSTSIANSMLQHEADINAQNKDGSTPLHLAVIGKHFDMLQLLLKERADGNLNDKKQRTPLMIAARDGHIDFVKFLLGHGVDINMKDGKGMTAEDIAEVNGHHGCAHLINEERVKLYGSVSPRHTWNPTLPPCPRQFAGPALDKGNDEPSQSDTLSRSEEKEKNWGSSNEDISLDLSPQDHLPHKEPGAGEGVACSGSVSGRQSECDRVEMSRKDLMAELGFDEDSEEKGENPSTRQGQNANEEEEESCDDEEMNLSNNGQGEKFEMSEIDVELGDEKKEERDSRLNFQTPCAFTADKSLRITEKLHNLPSSLGMRLAPCDITDDLGLDDAEDLEEWSSSHAASHCISDPQCNFPSQPTSPDLPAFQHENVPDSSSRTEKLTSTFPNSQHTANIGEYGSPQCDLPSQPNSPAAVAFQQKGVPDSSPGALELTNTFPNPQHTANVEDYRSAQHDLPFRPISPAVPAFQQEETLDSSPGKVKINNKFPVPQNVANADHFRSSISTEQQKPHFSSPVDYFLPASPTPGKRASESGDSKNDLSSKFTQKFEGPSSTEELENHYEQPETSEDAPMGERTKPLKDRMILAPVREDPPVNNTRIMIELEEQSESAMSAGPVETFSGNETGPCHLQKACARSLLQRAERVGKTKSEHEDSSPVENITSLHSEHEQGDVPRGSIPVDQHPQKGHLDRAMHSRVPRYGASNGVRGRFFHTPITLPSRH</sequence>
<feature type="region of interest" description="Disordered" evidence="2">
    <location>
        <begin position="267"/>
        <end position="351"/>
    </location>
</feature>
<accession>A0A8C4Q5K5</accession>
<dbReference type="InterPro" id="IPR050657">
    <property type="entry name" value="Ankyrin_repeat_domain"/>
</dbReference>
<evidence type="ECO:0000256" key="2">
    <source>
        <dbReference type="SAM" id="MobiDB-lite"/>
    </source>
</evidence>
<feature type="compositionally biased region" description="Polar residues" evidence="2">
    <location>
        <begin position="493"/>
        <end position="503"/>
    </location>
</feature>
<organism evidence="3 4">
    <name type="scientific">Eptatretus burgeri</name>
    <name type="common">Inshore hagfish</name>
    <dbReference type="NCBI Taxonomy" id="7764"/>
    <lineage>
        <taxon>Eukaryota</taxon>
        <taxon>Metazoa</taxon>
        <taxon>Chordata</taxon>
        <taxon>Craniata</taxon>
        <taxon>Vertebrata</taxon>
        <taxon>Cyclostomata</taxon>
        <taxon>Myxini</taxon>
        <taxon>Myxiniformes</taxon>
        <taxon>Myxinidae</taxon>
        <taxon>Eptatretinae</taxon>
        <taxon>Eptatretus</taxon>
    </lineage>
</organism>
<dbReference type="Pfam" id="PF12796">
    <property type="entry name" value="Ank_2"/>
    <property type="match status" value="2"/>
</dbReference>
<feature type="region of interest" description="Disordered" evidence="2">
    <location>
        <begin position="782"/>
        <end position="861"/>
    </location>
</feature>
<feature type="compositionally biased region" description="Acidic residues" evidence="2">
    <location>
        <begin position="385"/>
        <end position="397"/>
    </location>
</feature>
<dbReference type="InterPro" id="IPR036770">
    <property type="entry name" value="Ankyrin_rpt-contain_sf"/>
</dbReference>
<dbReference type="OMA" id="RANDGMQ"/>
<dbReference type="AlphaFoldDB" id="A0A8C4Q5K5"/>
<feature type="compositionally biased region" description="Polar residues" evidence="2">
    <location>
        <begin position="375"/>
        <end position="384"/>
    </location>
</feature>
<feature type="region of interest" description="Disordered" evidence="2">
    <location>
        <begin position="633"/>
        <end position="737"/>
    </location>
</feature>
<feature type="compositionally biased region" description="Polar residues" evidence="2">
    <location>
        <begin position="524"/>
        <end position="535"/>
    </location>
</feature>
<dbReference type="Ensembl" id="ENSEBUT00000010904.1">
    <property type="protein sequence ID" value="ENSEBUP00000010358.1"/>
    <property type="gene ID" value="ENSEBUG00000006669.1"/>
</dbReference>
<dbReference type="Gene3D" id="1.25.40.20">
    <property type="entry name" value="Ankyrin repeat-containing domain"/>
    <property type="match status" value="2"/>
</dbReference>
<dbReference type="SMART" id="SM00248">
    <property type="entry name" value="ANK"/>
    <property type="match status" value="5"/>
</dbReference>
<feature type="compositionally biased region" description="Basic and acidic residues" evidence="2">
    <location>
        <begin position="782"/>
        <end position="795"/>
    </location>
</feature>
<feature type="repeat" description="ANK" evidence="1">
    <location>
        <begin position="133"/>
        <end position="165"/>
    </location>
</feature>
<feature type="repeat" description="ANK" evidence="1">
    <location>
        <begin position="66"/>
        <end position="99"/>
    </location>
</feature>
<dbReference type="InterPro" id="IPR002110">
    <property type="entry name" value="Ankyrin_rpt"/>
</dbReference>
<dbReference type="Ensembl" id="ENSEBUT00000010944.1">
    <property type="protein sequence ID" value="ENSEBUP00000010398.1"/>
    <property type="gene ID" value="ENSEBUG00000006669.1"/>
</dbReference>
<dbReference type="Proteomes" id="UP000694388">
    <property type="component" value="Unplaced"/>
</dbReference>
<dbReference type="PANTHER" id="PTHR24147">
    <property type="entry name" value="ANKYRIN REPEAT DOMAIN 36-RELATED"/>
    <property type="match status" value="1"/>
</dbReference>
<proteinExistence type="predicted"/>
<dbReference type="PROSITE" id="PS50088">
    <property type="entry name" value="ANK_REPEAT"/>
    <property type="match status" value="5"/>
</dbReference>
<evidence type="ECO:0000256" key="1">
    <source>
        <dbReference type="PROSITE-ProRule" id="PRU00023"/>
    </source>
</evidence>
<reference evidence="3" key="1">
    <citation type="submission" date="2025-05" db="UniProtKB">
        <authorList>
            <consortium name="Ensembl"/>
        </authorList>
    </citation>
    <scope>IDENTIFICATION</scope>
</reference>
<feature type="compositionally biased region" description="Basic and acidic residues" evidence="2">
    <location>
        <begin position="670"/>
        <end position="681"/>
    </location>
</feature>
<evidence type="ECO:0000313" key="4">
    <source>
        <dbReference type="Proteomes" id="UP000694388"/>
    </source>
</evidence>
<feature type="compositionally biased region" description="Polar residues" evidence="2">
    <location>
        <begin position="642"/>
        <end position="652"/>
    </location>
</feature>
<feature type="compositionally biased region" description="Basic and acidic residues" evidence="2">
    <location>
        <begin position="713"/>
        <end position="733"/>
    </location>
</feature>
<feature type="compositionally biased region" description="Basic and acidic residues" evidence="2">
    <location>
        <begin position="823"/>
        <end position="833"/>
    </location>
</feature>
<feature type="repeat" description="ANK" evidence="1">
    <location>
        <begin position="100"/>
        <end position="132"/>
    </location>
</feature>
<dbReference type="PANTHER" id="PTHR24147:SF53">
    <property type="entry name" value="ANKYRIN REPEAT DOMAIN 26"/>
    <property type="match status" value="1"/>
</dbReference>
<keyword evidence="4" id="KW-1185">Reference proteome</keyword>
<protein>
    <submittedName>
        <fullName evidence="3">Uncharacterized protein</fullName>
    </submittedName>
</protein>
<dbReference type="SUPFAM" id="SSF48403">
    <property type="entry name" value="Ankyrin repeat"/>
    <property type="match status" value="1"/>
</dbReference>
<name>A0A8C4Q5K5_EPTBU</name>
<feature type="region of interest" description="Disordered" evidence="2">
    <location>
        <begin position="492"/>
        <end position="584"/>
    </location>
</feature>
<feature type="compositionally biased region" description="Polar residues" evidence="2">
    <location>
        <begin position="574"/>
        <end position="584"/>
    </location>
</feature>
<feature type="repeat" description="ANK" evidence="1">
    <location>
        <begin position="166"/>
        <end position="198"/>
    </location>
</feature>